<evidence type="ECO:0000313" key="2">
    <source>
        <dbReference type="Proteomes" id="UP001055811"/>
    </source>
</evidence>
<dbReference type="Proteomes" id="UP001055811">
    <property type="component" value="Linkage Group LG01"/>
</dbReference>
<protein>
    <submittedName>
        <fullName evidence="1">Uncharacterized protein</fullName>
    </submittedName>
</protein>
<comment type="caution">
    <text evidence="1">The sequence shown here is derived from an EMBL/GenBank/DDBJ whole genome shotgun (WGS) entry which is preliminary data.</text>
</comment>
<gene>
    <name evidence="1" type="ORF">L2E82_01562</name>
</gene>
<keyword evidence="2" id="KW-1185">Reference proteome</keyword>
<name>A0ACB9H0I9_CICIN</name>
<dbReference type="EMBL" id="CM042009">
    <property type="protein sequence ID" value="KAI3788786.1"/>
    <property type="molecule type" value="Genomic_DNA"/>
</dbReference>
<proteinExistence type="predicted"/>
<organism evidence="1 2">
    <name type="scientific">Cichorium intybus</name>
    <name type="common">Chicory</name>
    <dbReference type="NCBI Taxonomy" id="13427"/>
    <lineage>
        <taxon>Eukaryota</taxon>
        <taxon>Viridiplantae</taxon>
        <taxon>Streptophyta</taxon>
        <taxon>Embryophyta</taxon>
        <taxon>Tracheophyta</taxon>
        <taxon>Spermatophyta</taxon>
        <taxon>Magnoliopsida</taxon>
        <taxon>eudicotyledons</taxon>
        <taxon>Gunneridae</taxon>
        <taxon>Pentapetalae</taxon>
        <taxon>asterids</taxon>
        <taxon>campanulids</taxon>
        <taxon>Asterales</taxon>
        <taxon>Asteraceae</taxon>
        <taxon>Cichorioideae</taxon>
        <taxon>Cichorieae</taxon>
        <taxon>Cichoriinae</taxon>
        <taxon>Cichorium</taxon>
    </lineage>
</organism>
<sequence length="86" mass="9240">MVFGLRRAFCTSVPRETDSVIGGIRDDSERDYDVKGNGGGGTALFVALDGVSNKWSPSLVNSAPSNGPLEAPSFRHIYIPSFFCKT</sequence>
<evidence type="ECO:0000313" key="1">
    <source>
        <dbReference type="EMBL" id="KAI3788786.1"/>
    </source>
</evidence>
<accession>A0ACB9H0I9</accession>
<reference evidence="1 2" key="2">
    <citation type="journal article" date="2022" name="Mol. Ecol. Resour.">
        <title>The genomes of chicory, endive, great burdock and yacon provide insights into Asteraceae paleo-polyploidization history and plant inulin production.</title>
        <authorList>
            <person name="Fan W."/>
            <person name="Wang S."/>
            <person name="Wang H."/>
            <person name="Wang A."/>
            <person name="Jiang F."/>
            <person name="Liu H."/>
            <person name="Zhao H."/>
            <person name="Xu D."/>
            <person name="Zhang Y."/>
        </authorList>
    </citation>
    <scope>NUCLEOTIDE SEQUENCE [LARGE SCALE GENOMIC DNA]</scope>
    <source>
        <strain evidence="2">cv. Punajuju</strain>
        <tissue evidence="1">Leaves</tissue>
    </source>
</reference>
<reference evidence="2" key="1">
    <citation type="journal article" date="2022" name="Mol. Ecol. Resour.">
        <title>The genomes of chicory, endive, great burdock and yacon provide insights into Asteraceae palaeo-polyploidization history and plant inulin production.</title>
        <authorList>
            <person name="Fan W."/>
            <person name="Wang S."/>
            <person name="Wang H."/>
            <person name="Wang A."/>
            <person name="Jiang F."/>
            <person name="Liu H."/>
            <person name="Zhao H."/>
            <person name="Xu D."/>
            <person name="Zhang Y."/>
        </authorList>
    </citation>
    <scope>NUCLEOTIDE SEQUENCE [LARGE SCALE GENOMIC DNA]</scope>
    <source>
        <strain evidence="2">cv. Punajuju</strain>
    </source>
</reference>